<evidence type="ECO:0008006" key="4">
    <source>
        <dbReference type="Google" id="ProtNLM"/>
    </source>
</evidence>
<feature type="transmembrane region" description="Helical" evidence="1">
    <location>
        <begin position="197"/>
        <end position="223"/>
    </location>
</feature>
<feature type="transmembrane region" description="Helical" evidence="1">
    <location>
        <begin position="251"/>
        <end position="273"/>
    </location>
</feature>
<accession>A0A553NZU2</accession>
<keyword evidence="1" id="KW-0472">Membrane</keyword>
<name>A0A553NZU2_TIGCA</name>
<dbReference type="Gene3D" id="1.20.1070.10">
    <property type="entry name" value="Rhodopsin 7-helix transmembrane proteins"/>
    <property type="match status" value="1"/>
</dbReference>
<dbReference type="Proteomes" id="UP000318571">
    <property type="component" value="Chromosome 9"/>
</dbReference>
<comment type="caution">
    <text evidence="2">The sequence shown here is derived from an EMBL/GenBank/DDBJ whole genome shotgun (WGS) entry which is preliminary data.</text>
</comment>
<feature type="transmembrane region" description="Helical" evidence="1">
    <location>
        <begin position="285"/>
        <end position="310"/>
    </location>
</feature>
<protein>
    <recommendedName>
        <fullName evidence="4">G-protein coupled receptors family 1 profile domain-containing protein</fullName>
    </recommendedName>
</protein>
<keyword evidence="3" id="KW-1185">Reference proteome</keyword>
<dbReference type="EMBL" id="VCGU01000009">
    <property type="protein sequence ID" value="TRY70882.1"/>
    <property type="molecule type" value="Genomic_DNA"/>
</dbReference>
<keyword evidence="1" id="KW-1133">Transmembrane helix</keyword>
<feature type="transmembrane region" description="Helical" evidence="1">
    <location>
        <begin position="64"/>
        <end position="83"/>
    </location>
</feature>
<dbReference type="SUPFAM" id="SSF81321">
    <property type="entry name" value="Family A G protein-coupled receptor-like"/>
    <property type="match status" value="1"/>
</dbReference>
<evidence type="ECO:0000256" key="1">
    <source>
        <dbReference type="SAM" id="Phobius"/>
    </source>
</evidence>
<evidence type="ECO:0000313" key="3">
    <source>
        <dbReference type="Proteomes" id="UP000318571"/>
    </source>
</evidence>
<evidence type="ECO:0000313" key="2">
    <source>
        <dbReference type="EMBL" id="TRY70882.1"/>
    </source>
</evidence>
<feature type="transmembrane region" description="Helical" evidence="1">
    <location>
        <begin position="144"/>
        <end position="166"/>
    </location>
</feature>
<feature type="transmembrane region" description="Helical" evidence="1">
    <location>
        <begin position="103"/>
        <end position="132"/>
    </location>
</feature>
<feature type="transmembrane region" description="Helical" evidence="1">
    <location>
        <begin position="32"/>
        <end position="52"/>
    </location>
</feature>
<proteinExistence type="predicted"/>
<gene>
    <name evidence="2" type="ORF">TCAL_15028</name>
</gene>
<sequence>MDDAQSLRITNDSTENIFAPIFAWSAPKVLGMTLYLLTETLGNTLLIGIIWYEKCGSDPSTRTLINKLTSAFCTMLLTMNLTLTNYVAYVHLTGPSGVRLCSLSIFCSNFFLCLGLLYLDTIIILRYMYIFWWKNVGAINDQAFSLFSTVNNIVIAFLIGIILYILGFNQNINYFICSGQDPRQPNLDAVWIKVSPLFSFDIFCLLPALSCAIHLFIFIKIYFYNRAENAKRKIQLNILNSPEQNRNISDLATSMLSMCLIFVSSIPMALIITYFKPTELGDSTWGQLCVFLAHFGIQFVTSIPLMLIYYARNDGLHSTVWRKLSRGFARLNCDPSSLEMSEKLRRFQILRSRGDPSQEEDIPLEQL</sequence>
<reference evidence="2 3" key="1">
    <citation type="journal article" date="2018" name="Nat. Ecol. Evol.">
        <title>Genomic signatures of mitonuclear coevolution across populations of Tigriopus californicus.</title>
        <authorList>
            <person name="Barreto F.S."/>
            <person name="Watson E.T."/>
            <person name="Lima T.G."/>
            <person name="Willett C.S."/>
            <person name="Edmands S."/>
            <person name="Li W."/>
            <person name="Burton R.S."/>
        </authorList>
    </citation>
    <scope>NUCLEOTIDE SEQUENCE [LARGE SCALE GENOMIC DNA]</scope>
    <source>
        <strain evidence="2 3">San Diego</strain>
    </source>
</reference>
<organism evidence="2 3">
    <name type="scientific">Tigriopus californicus</name>
    <name type="common">Marine copepod</name>
    <dbReference type="NCBI Taxonomy" id="6832"/>
    <lineage>
        <taxon>Eukaryota</taxon>
        <taxon>Metazoa</taxon>
        <taxon>Ecdysozoa</taxon>
        <taxon>Arthropoda</taxon>
        <taxon>Crustacea</taxon>
        <taxon>Multicrustacea</taxon>
        <taxon>Hexanauplia</taxon>
        <taxon>Copepoda</taxon>
        <taxon>Harpacticoida</taxon>
        <taxon>Harpacticidae</taxon>
        <taxon>Tigriopus</taxon>
    </lineage>
</organism>
<keyword evidence="1" id="KW-0812">Transmembrane</keyword>
<dbReference type="AlphaFoldDB" id="A0A553NZU2"/>